<feature type="compositionally biased region" description="Low complexity" evidence="1">
    <location>
        <begin position="111"/>
        <end position="121"/>
    </location>
</feature>
<feature type="compositionally biased region" description="Polar residues" evidence="1">
    <location>
        <begin position="138"/>
        <end position="163"/>
    </location>
</feature>
<dbReference type="AlphaFoldDB" id="A0A395NVI0"/>
<name>A0A395NVI0_TRIAR</name>
<evidence type="ECO:0000256" key="1">
    <source>
        <dbReference type="SAM" id="MobiDB-lite"/>
    </source>
</evidence>
<feature type="region of interest" description="Disordered" evidence="1">
    <location>
        <begin position="111"/>
        <end position="175"/>
    </location>
</feature>
<sequence>MAYYDTIRDPSSFVQRASGKLNFAALIQDKSWKGAASQWGRDHLFASRVLCAAPSARLPIFQVLQLFPDDPKALHPCLRQLIDGPGCNLTDLMHLSEPQIVQQFEPDSLGAATTANINNPAPTMPKREVKKPDLYGSYVQSHQVQFGSSSPDYHQRPPSSESDGSIGYVERLEAP</sequence>
<reference evidence="2 3" key="1">
    <citation type="journal article" date="2018" name="PLoS Pathog.">
        <title>Evolution of structural diversity of trichothecenes, a family of toxins produced by plant pathogenic and entomopathogenic fungi.</title>
        <authorList>
            <person name="Proctor R.H."/>
            <person name="McCormick S.P."/>
            <person name="Kim H.S."/>
            <person name="Cardoza R.E."/>
            <person name="Stanley A.M."/>
            <person name="Lindo L."/>
            <person name="Kelly A."/>
            <person name="Brown D.W."/>
            <person name="Lee T."/>
            <person name="Vaughan M.M."/>
            <person name="Alexander N.J."/>
            <person name="Busman M."/>
            <person name="Gutierrez S."/>
        </authorList>
    </citation>
    <scope>NUCLEOTIDE SEQUENCE [LARGE SCALE GENOMIC DNA]</scope>
    <source>
        <strain evidence="2 3">IBT 40837</strain>
    </source>
</reference>
<gene>
    <name evidence="2" type="ORF">TARUN_2173</name>
</gene>
<accession>A0A395NVI0</accession>
<protein>
    <submittedName>
        <fullName evidence="2">Uncharacterized protein</fullName>
    </submittedName>
</protein>
<proteinExistence type="predicted"/>
<evidence type="ECO:0000313" key="2">
    <source>
        <dbReference type="EMBL" id="RFU80055.1"/>
    </source>
</evidence>
<dbReference type="OrthoDB" id="4900620at2759"/>
<dbReference type="Proteomes" id="UP000266272">
    <property type="component" value="Unassembled WGS sequence"/>
</dbReference>
<dbReference type="EMBL" id="PXOA01000127">
    <property type="protein sequence ID" value="RFU80055.1"/>
    <property type="molecule type" value="Genomic_DNA"/>
</dbReference>
<keyword evidence="3" id="KW-1185">Reference proteome</keyword>
<evidence type="ECO:0000313" key="3">
    <source>
        <dbReference type="Proteomes" id="UP000266272"/>
    </source>
</evidence>
<organism evidence="2 3">
    <name type="scientific">Trichoderma arundinaceum</name>
    <dbReference type="NCBI Taxonomy" id="490622"/>
    <lineage>
        <taxon>Eukaryota</taxon>
        <taxon>Fungi</taxon>
        <taxon>Dikarya</taxon>
        <taxon>Ascomycota</taxon>
        <taxon>Pezizomycotina</taxon>
        <taxon>Sordariomycetes</taxon>
        <taxon>Hypocreomycetidae</taxon>
        <taxon>Hypocreales</taxon>
        <taxon>Hypocreaceae</taxon>
        <taxon>Trichoderma</taxon>
    </lineage>
</organism>
<comment type="caution">
    <text evidence="2">The sequence shown here is derived from an EMBL/GenBank/DDBJ whole genome shotgun (WGS) entry which is preliminary data.</text>
</comment>
<dbReference type="STRING" id="490622.A0A395NVI0"/>